<keyword evidence="5" id="KW-1185">Reference proteome</keyword>
<dbReference type="InterPro" id="IPR051799">
    <property type="entry name" value="NADH_flavin_oxidoreductase"/>
</dbReference>
<dbReference type="PANTHER" id="PTHR43656:SF2">
    <property type="entry name" value="BINDING OXIDOREDUCTASE, PUTATIVE (AFU_ORTHOLOGUE AFUA_2G08260)-RELATED"/>
    <property type="match status" value="1"/>
</dbReference>
<dbReference type="SUPFAM" id="SSF51395">
    <property type="entry name" value="FMN-linked oxidoreductases"/>
    <property type="match status" value="1"/>
</dbReference>
<dbReference type="CDD" id="cd02803">
    <property type="entry name" value="OYE_like_FMN_family"/>
    <property type="match status" value="1"/>
</dbReference>
<dbReference type="Proteomes" id="UP001305421">
    <property type="component" value="Chromosome"/>
</dbReference>
<evidence type="ECO:0000256" key="2">
    <source>
        <dbReference type="ARBA" id="ARBA00023002"/>
    </source>
</evidence>
<accession>A0ABY9YD56</accession>
<name>A0ABY9YD56_9GAMM</name>
<dbReference type="PANTHER" id="PTHR43656">
    <property type="entry name" value="BINDING OXIDOREDUCTASE, PUTATIVE (AFU_ORTHOLOGUE AFUA_2G08260)-RELATED"/>
    <property type="match status" value="1"/>
</dbReference>
<dbReference type="InterPro" id="IPR001155">
    <property type="entry name" value="OxRdtase_FMN_N"/>
</dbReference>
<sequence>MLTSRPTILTPFDISGAVLRNRLAVAPMTRVTATADGLPTSTMGDYYAGFAAGGFGLVITEGLYSDQAHSQGYLNQPGLASEAQAQAWAPLTAAMRNHGAMTFAQIMHAGALSQGNAFRDDTVGAAAVQPKGQQMSFYYGHGAYPLPAQMTDAQIQDAIQGFVDAAERAVGTAGFDGVEIHGANGYLLDQFLTLHTNTRRDRWGGSIHNRVALLVEVLAAVKARVAGRAPVGIRISQGKVNDFLHKWEGGEQDAEVIFGSLADAGVDFLHVTEFEAWKPAFAGETESLAALARRYAPGVPLIANGSLHDLSRAEQLLEQGTDIVALGRGALANPDLPRRIQNGEPLRQFDPSILGPIADIKDSELALRS</sequence>
<dbReference type="Pfam" id="PF00724">
    <property type="entry name" value="Oxidored_FMN"/>
    <property type="match status" value="1"/>
</dbReference>
<dbReference type="EMBL" id="CP115543">
    <property type="protein sequence ID" value="WNH48814.1"/>
    <property type="molecule type" value="Genomic_DNA"/>
</dbReference>
<dbReference type="InterPro" id="IPR013785">
    <property type="entry name" value="Aldolase_TIM"/>
</dbReference>
<keyword evidence="2" id="KW-0560">Oxidoreductase</keyword>
<evidence type="ECO:0000313" key="5">
    <source>
        <dbReference type="Proteomes" id="UP001305421"/>
    </source>
</evidence>
<evidence type="ECO:0000259" key="3">
    <source>
        <dbReference type="Pfam" id="PF00724"/>
    </source>
</evidence>
<protein>
    <submittedName>
        <fullName evidence="4">NADH:flavin oxidoreductase</fullName>
    </submittedName>
</protein>
<gene>
    <name evidence="4" type="ORF">PDM28_00310</name>
</gene>
<dbReference type="RefSeq" id="WP_311183328.1">
    <property type="nucleotide sequence ID" value="NZ_CP115543.1"/>
</dbReference>
<reference evidence="4 5" key="1">
    <citation type="submission" date="2022-12" db="EMBL/GenBank/DDBJ databases">
        <title>Two new species, Stenotrophomonas aracearum and Stenotrophomonas oahuensis, isolated from Anthurium (Araceae family) in Hawaii.</title>
        <authorList>
            <person name="Chunag S.C."/>
            <person name="Dobhal S."/>
            <person name="Alvarez A."/>
            <person name="Arif M."/>
        </authorList>
    </citation>
    <scope>NUCLEOTIDE SEQUENCE [LARGE SCALE GENOMIC DNA]</scope>
    <source>
        <strain evidence="4 5">A5588</strain>
    </source>
</reference>
<proteinExistence type="predicted"/>
<evidence type="ECO:0000313" key="4">
    <source>
        <dbReference type="EMBL" id="WNH48814.1"/>
    </source>
</evidence>
<evidence type="ECO:0000256" key="1">
    <source>
        <dbReference type="ARBA" id="ARBA00022630"/>
    </source>
</evidence>
<keyword evidence="1" id="KW-0285">Flavoprotein</keyword>
<dbReference type="Gene3D" id="3.20.20.70">
    <property type="entry name" value="Aldolase class I"/>
    <property type="match status" value="1"/>
</dbReference>
<organism evidence="4 5">
    <name type="scientific">Stenotrophomonas aracearum</name>
    <dbReference type="NCBI Taxonomy" id="3003272"/>
    <lineage>
        <taxon>Bacteria</taxon>
        <taxon>Pseudomonadati</taxon>
        <taxon>Pseudomonadota</taxon>
        <taxon>Gammaproteobacteria</taxon>
        <taxon>Lysobacterales</taxon>
        <taxon>Lysobacteraceae</taxon>
        <taxon>Stenotrophomonas</taxon>
    </lineage>
</organism>
<feature type="domain" description="NADH:flavin oxidoreductase/NADH oxidase N-terminal" evidence="3">
    <location>
        <begin position="8"/>
        <end position="345"/>
    </location>
</feature>